<dbReference type="EMBL" id="CP136920">
    <property type="protein sequence ID" value="WOO40393.1"/>
    <property type="molecule type" value="Genomic_DNA"/>
</dbReference>
<dbReference type="KEGG" id="puo:RZN69_17375"/>
<dbReference type="EMBL" id="CP136920">
    <property type="protein sequence ID" value="WOO40442.1"/>
    <property type="molecule type" value="Genomic_DNA"/>
</dbReference>
<organism evidence="2 5">
    <name type="scientific">Rubellicoccus peritrichatus</name>
    <dbReference type="NCBI Taxonomy" id="3080537"/>
    <lineage>
        <taxon>Bacteria</taxon>
        <taxon>Pseudomonadati</taxon>
        <taxon>Verrucomicrobiota</taxon>
        <taxon>Opitutia</taxon>
        <taxon>Puniceicoccales</taxon>
        <taxon>Cerasicoccaceae</taxon>
        <taxon>Rubellicoccus</taxon>
    </lineage>
</organism>
<dbReference type="EMBL" id="CP136920">
    <property type="protein sequence ID" value="WOO40540.1"/>
    <property type="molecule type" value="Genomic_DNA"/>
</dbReference>
<name>A0AAQ3QV22_9BACT</name>
<evidence type="ECO:0000313" key="2">
    <source>
        <dbReference type="EMBL" id="WOO40442.1"/>
    </source>
</evidence>
<accession>A0AAQ3QV22</accession>
<dbReference type="KEGG" id="puo:RZN69_17865"/>
<dbReference type="Proteomes" id="UP001304300">
    <property type="component" value="Chromosome"/>
</dbReference>
<dbReference type="EMBL" id="CP136920">
    <property type="protein sequence ID" value="WOO40491.1"/>
    <property type="molecule type" value="Genomic_DNA"/>
</dbReference>
<dbReference type="RefSeq" id="WP_317832622.1">
    <property type="nucleotide sequence ID" value="NZ_CP136920.1"/>
</dbReference>
<sequence length="95" mass="11142">MDEDFDVHFYPCCENYCRDWHETNGGEYPPSDHSPMCENFELKEYDRFDLNGTFVIDSVGAFTEFLTDPEYEGGIVTTIKLTEDQFEKLPEFEGF</sequence>
<evidence type="ECO:0000313" key="5">
    <source>
        <dbReference type="Proteomes" id="UP001304300"/>
    </source>
</evidence>
<dbReference type="KEGG" id="puo:RZN69_18110"/>
<dbReference type="KEGG" id="puo:RZN69_17620"/>
<gene>
    <name evidence="1" type="ORF">RZN69_17375</name>
    <name evidence="2" type="ORF">RZN69_17620</name>
    <name evidence="3" type="ORF">RZN69_17865</name>
    <name evidence="4" type="ORF">RZN69_18110</name>
</gene>
<reference evidence="2 5" key="1">
    <citation type="submission" date="2023-10" db="EMBL/GenBank/DDBJ databases">
        <title>Rubellicoccus peritrichatus gen. nov., sp. nov., isolated from an algae of coral reef tank.</title>
        <authorList>
            <person name="Luo J."/>
        </authorList>
    </citation>
    <scope>NUCLEOTIDE SEQUENCE [LARGE SCALE GENOMIC DNA]</scope>
    <source>
        <strain evidence="2 5">CR14</strain>
    </source>
</reference>
<evidence type="ECO:0000313" key="4">
    <source>
        <dbReference type="EMBL" id="WOO40540.1"/>
    </source>
</evidence>
<evidence type="ECO:0000313" key="3">
    <source>
        <dbReference type="EMBL" id="WOO40491.1"/>
    </source>
</evidence>
<keyword evidence="5" id="KW-1185">Reference proteome</keyword>
<dbReference type="AlphaFoldDB" id="A0AAQ3QV22"/>
<evidence type="ECO:0000313" key="1">
    <source>
        <dbReference type="EMBL" id="WOO40393.1"/>
    </source>
</evidence>
<proteinExistence type="predicted"/>
<protein>
    <submittedName>
        <fullName evidence="2">Uncharacterized protein</fullName>
    </submittedName>
</protein>